<feature type="compositionally biased region" description="Low complexity" evidence="1">
    <location>
        <begin position="93"/>
        <end position="106"/>
    </location>
</feature>
<proteinExistence type="predicted"/>
<gene>
    <name evidence="2" type="ORF">MONBRDRAFT_32559</name>
</gene>
<feature type="non-terminal residue" evidence="2">
    <location>
        <position position="157"/>
    </location>
</feature>
<dbReference type="KEGG" id="mbr:MONBRDRAFT_32559"/>
<dbReference type="Proteomes" id="UP000001357">
    <property type="component" value="Unassembled WGS sequence"/>
</dbReference>
<sequence length="157" mass="16788">MQLPTVAQVIIRRGHVLDEEVETFSALNLAQQLLLLRAVKSQALSQDEADTAARELNALVKQPDNPEAQTALNQRMTNLEHLVKAAEDAPPSARLSAGAKPASAADADIDQLDNVQRRAVLQSVASGALPAGEALDLMKDYLDVELKRTAKSASTTP</sequence>
<evidence type="ECO:0000313" key="2">
    <source>
        <dbReference type="EMBL" id="EDQ88982.1"/>
    </source>
</evidence>
<reference evidence="2 3" key="1">
    <citation type="journal article" date="2008" name="Nature">
        <title>The genome of the choanoflagellate Monosiga brevicollis and the origin of metazoans.</title>
        <authorList>
            <consortium name="JGI Sequencing"/>
            <person name="King N."/>
            <person name="Westbrook M.J."/>
            <person name="Young S.L."/>
            <person name="Kuo A."/>
            <person name="Abedin M."/>
            <person name="Chapman J."/>
            <person name="Fairclough S."/>
            <person name="Hellsten U."/>
            <person name="Isogai Y."/>
            <person name="Letunic I."/>
            <person name="Marr M."/>
            <person name="Pincus D."/>
            <person name="Putnam N."/>
            <person name="Rokas A."/>
            <person name="Wright K.J."/>
            <person name="Zuzow R."/>
            <person name="Dirks W."/>
            <person name="Good M."/>
            <person name="Goodstein D."/>
            <person name="Lemons D."/>
            <person name="Li W."/>
            <person name="Lyons J.B."/>
            <person name="Morris A."/>
            <person name="Nichols S."/>
            <person name="Richter D.J."/>
            <person name="Salamov A."/>
            <person name="Bork P."/>
            <person name="Lim W.A."/>
            <person name="Manning G."/>
            <person name="Miller W.T."/>
            <person name="McGinnis W."/>
            <person name="Shapiro H."/>
            <person name="Tjian R."/>
            <person name="Grigoriev I.V."/>
            <person name="Rokhsar D."/>
        </authorList>
    </citation>
    <scope>NUCLEOTIDE SEQUENCE [LARGE SCALE GENOMIC DNA]</scope>
    <source>
        <strain evidence="3">MX1 / ATCC 50154</strain>
    </source>
</reference>
<dbReference type="AlphaFoldDB" id="A9V0B8"/>
<accession>A9V0B8</accession>
<dbReference type="EMBL" id="CH991552">
    <property type="protein sequence ID" value="EDQ88982.1"/>
    <property type="molecule type" value="Genomic_DNA"/>
</dbReference>
<keyword evidence="3" id="KW-1185">Reference proteome</keyword>
<dbReference type="GeneID" id="5891415"/>
<dbReference type="RefSeq" id="XP_001746087.1">
    <property type="nucleotide sequence ID" value="XM_001746035.1"/>
</dbReference>
<name>A9V0B8_MONBE</name>
<evidence type="ECO:0000256" key="1">
    <source>
        <dbReference type="SAM" id="MobiDB-lite"/>
    </source>
</evidence>
<dbReference type="InParanoid" id="A9V0B8"/>
<protein>
    <submittedName>
        <fullName evidence="2">Uncharacterized protein</fullName>
    </submittedName>
</protein>
<organism evidence="2 3">
    <name type="scientific">Monosiga brevicollis</name>
    <name type="common">Choanoflagellate</name>
    <dbReference type="NCBI Taxonomy" id="81824"/>
    <lineage>
        <taxon>Eukaryota</taxon>
        <taxon>Choanoflagellata</taxon>
        <taxon>Craspedida</taxon>
        <taxon>Salpingoecidae</taxon>
        <taxon>Monosiga</taxon>
    </lineage>
</organism>
<evidence type="ECO:0000313" key="3">
    <source>
        <dbReference type="Proteomes" id="UP000001357"/>
    </source>
</evidence>
<feature type="region of interest" description="Disordered" evidence="1">
    <location>
        <begin position="87"/>
        <end position="109"/>
    </location>
</feature>